<dbReference type="InterPro" id="IPR017850">
    <property type="entry name" value="Alkaline_phosphatase_core_sf"/>
</dbReference>
<name>A0A813NFB2_9BILA</name>
<gene>
    <name evidence="2" type="ORF">JXQ802_LOCUS864</name>
    <name evidence="3" type="ORF">PYM288_LOCUS2205</name>
</gene>
<evidence type="ECO:0008006" key="5">
    <source>
        <dbReference type="Google" id="ProtNLM"/>
    </source>
</evidence>
<dbReference type="PANTHER" id="PTHR10974">
    <property type="entry name" value="FI08016P-RELATED"/>
    <property type="match status" value="1"/>
</dbReference>
<dbReference type="AlphaFoldDB" id="A0A813NFB2"/>
<dbReference type="PANTHER" id="PTHR10974:SF73">
    <property type="entry name" value="FI21235P1"/>
    <property type="match status" value="1"/>
</dbReference>
<dbReference type="Proteomes" id="UP000663870">
    <property type="component" value="Unassembled WGS sequence"/>
</dbReference>
<comment type="caution">
    <text evidence="2">The sequence shown here is derived from an EMBL/GenBank/DDBJ whole genome shotgun (WGS) entry which is preliminary data.</text>
</comment>
<evidence type="ECO:0000313" key="2">
    <source>
        <dbReference type="EMBL" id="CAF0736563.1"/>
    </source>
</evidence>
<organism evidence="2 4">
    <name type="scientific">Rotaria sordida</name>
    <dbReference type="NCBI Taxonomy" id="392033"/>
    <lineage>
        <taxon>Eukaryota</taxon>
        <taxon>Metazoa</taxon>
        <taxon>Spiralia</taxon>
        <taxon>Gnathifera</taxon>
        <taxon>Rotifera</taxon>
        <taxon>Eurotatoria</taxon>
        <taxon>Bdelloidea</taxon>
        <taxon>Philodinida</taxon>
        <taxon>Philodinidae</taxon>
        <taxon>Rotaria</taxon>
    </lineage>
</organism>
<reference evidence="2" key="1">
    <citation type="submission" date="2021-02" db="EMBL/GenBank/DDBJ databases">
        <authorList>
            <person name="Nowell W R."/>
        </authorList>
    </citation>
    <scope>NUCLEOTIDE SEQUENCE</scope>
</reference>
<dbReference type="Proteomes" id="UP000663854">
    <property type="component" value="Unassembled WGS sequence"/>
</dbReference>
<accession>A0A813NFB2</accession>
<sequence>MYRYLIRLFKKILYLLRYIITQSTYILLISKNWNYKLITTYFILVIFSTTVLIYNQSNSNIISNLLSKTSIVEDEIIQCRFPQLSLNSNKLNFTISNTLQPKCRSWFHPIVIDNYNARLIVSHLNCTIIFYLGEGDGEYEKVSIRLLYNVSIVLLSDYFTVQCEDDIKKILYPNLPYASIHYNPNIRKRLASVKKNEDDFNVLILGLDSVSRLQFERMLPQTFDYITKELNGIVLKGYNILGDGTPQQLIPMLTGFKETELPSTLYRDRNGSFVDIYPFIWNKYHQQGYVTGYAEDRVEYGTWTLRLKGFKKTPTDHYLLPFYRMGSTKSLLYRRNAYCIRNETSFDIFLSYIEQFWLSYSENKKFFFAFFKQYTHDGYTATSILDLSLLKFLKNLNQTNDYEKTIIILMTDHGARFSIARQTPQGKLEERLPFMSFIFPKLFKKKYSKEIKILQKNIFRLTTAFDIHSTLLSLINMNQINDKVKNYTKQRNISLFHLIPAQRTCDDLNLEPHWCSCLQWENLNINDTNVKQATKHMISYINKQLLLVKNNLCHQLQFHSIHNAQVYQPNQALLRFSRSSDIDGRIPTYNDKNTHIIFYQITFETQPNKAIYEATTQYSNRSNKFYTDLNHISRLNAYKSSASCIERDYSYLRKFCYCIK</sequence>
<dbReference type="SUPFAM" id="SSF53649">
    <property type="entry name" value="Alkaline phosphatase-like"/>
    <property type="match status" value="1"/>
</dbReference>
<dbReference type="InterPro" id="IPR004245">
    <property type="entry name" value="DUF229"/>
</dbReference>
<evidence type="ECO:0000256" key="1">
    <source>
        <dbReference type="SAM" id="Phobius"/>
    </source>
</evidence>
<keyword evidence="1" id="KW-0812">Transmembrane</keyword>
<evidence type="ECO:0000313" key="3">
    <source>
        <dbReference type="EMBL" id="CAF0753249.1"/>
    </source>
</evidence>
<dbReference type="FunFam" id="3.40.720.10:FF:000017">
    <property type="entry name" value="Predicted protein"/>
    <property type="match status" value="1"/>
</dbReference>
<dbReference type="EMBL" id="CAJNOH010000014">
    <property type="protein sequence ID" value="CAF0753249.1"/>
    <property type="molecule type" value="Genomic_DNA"/>
</dbReference>
<keyword evidence="1" id="KW-0472">Membrane</keyword>
<proteinExistence type="predicted"/>
<dbReference type="CDD" id="cd16021">
    <property type="entry name" value="ALP_like"/>
    <property type="match status" value="1"/>
</dbReference>
<keyword evidence="1" id="KW-1133">Transmembrane helix</keyword>
<dbReference type="GO" id="GO:0005615">
    <property type="term" value="C:extracellular space"/>
    <property type="evidence" value="ECO:0007669"/>
    <property type="project" value="TreeGrafter"/>
</dbReference>
<keyword evidence="4" id="KW-1185">Reference proteome</keyword>
<evidence type="ECO:0000313" key="4">
    <source>
        <dbReference type="Proteomes" id="UP000663870"/>
    </source>
</evidence>
<protein>
    <recommendedName>
        <fullName evidence="5">DUF229 domain containing protein</fullName>
    </recommendedName>
</protein>
<feature type="transmembrane region" description="Helical" evidence="1">
    <location>
        <begin position="35"/>
        <end position="54"/>
    </location>
</feature>
<dbReference type="Gene3D" id="3.40.720.10">
    <property type="entry name" value="Alkaline Phosphatase, subunit A"/>
    <property type="match status" value="1"/>
</dbReference>
<dbReference type="Pfam" id="PF02995">
    <property type="entry name" value="DUF229"/>
    <property type="match status" value="1"/>
</dbReference>
<dbReference type="EMBL" id="CAJNOL010000009">
    <property type="protein sequence ID" value="CAF0736563.1"/>
    <property type="molecule type" value="Genomic_DNA"/>
</dbReference>